<evidence type="ECO:0000259" key="2">
    <source>
        <dbReference type="PROSITE" id="PS50003"/>
    </source>
</evidence>
<protein>
    <submittedName>
        <fullName evidence="4">Sec7 domain containing protein</fullName>
    </submittedName>
</protein>
<dbReference type="InterPro" id="IPR001849">
    <property type="entry name" value="PH_domain"/>
</dbReference>
<dbReference type="SUPFAM" id="SSF48425">
    <property type="entry name" value="Sec7 domain"/>
    <property type="match status" value="1"/>
</dbReference>
<dbReference type="Proteomes" id="UP000001542">
    <property type="component" value="Unassembled WGS sequence"/>
</dbReference>
<dbReference type="Pfam" id="PF00169">
    <property type="entry name" value="PH"/>
    <property type="match status" value="1"/>
</dbReference>
<evidence type="ECO:0000313" key="5">
    <source>
        <dbReference type="Proteomes" id="UP000001542"/>
    </source>
</evidence>
<dbReference type="Gene3D" id="1.10.1000.11">
    <property type="entry name" value="Arf Nucleotide-binding Site Opener,domain 2"/>
    <property type="match status" value="1"/>
</dbReference>
<dbReference type="InterPro" id="IPR000904">
    <property type="entry name" value="Sec7_dom"/>
</dbReference>
<dbReference type="PANTHER" id="PTHR10663:SF395">
    <property type="entry name" value="SEC7 DOMAIN CONTAINING PROTEIN"/>
    <property type="match status" value="1"/>
</dbReference>
<dbReference type="Gene3D" id="2.30.29.30">
    <property type="entry name" value="Pleckstrin-homology domain (PH domain)/Phosphotyrosine-binding domain (PTB)"/>
    <property type="match status" value="1"/>
</dbReference>
<dbReference type="GO" id="GO:0005085">
    <property type="term" value="F:guanyl-nucleotide exchange factor activity"/>
    <property type="evidence" value="ECO:0007669"/>
    <property type="project" value="InterPro"/>
</dbReference>
<feature type="domain" description="SEC7" evidence="3">
    <location>
        <begin position="8"/>
        <end position="193"/>
    </location>
</feature>
<keyword evidence="5" id="KW-1185">Reference proteome</keyword>
<gene>
    <name evidence="4" type="ORF">TVAG_363970</name>
</gene>
<proteinExistence type="predicted"/>
<dbReference type="SMART" id="SM00222">
    <property type="entry name" value="Sec7"/>
    <property type="match status" value="1"/>
</dbReference>
<dbReference type="CDD" id="cd00821">
    <property type="entry name" value="PH"/>
    <property type="match status" value="1"/>
</dbReference>
<keyword evidence="1" id="KW-0175">Coiled coil</keyword>
<dbReference type="OrthoDB" id="430364at2759"/>
<dbReference type="RefSeq" id="XP_001321405.1">
    <property type="nucleotide sequence ID" value="XM_001321370.1"/>
</dbReference>
<dbReference type="SUPFAM" id="SSF50729">
    <property type="entry name" value="PH domain-like"/>
    <property type="match status" value="1"/>
</dbReference>
<dbReference type="STRING" id="5722.A2EDW6"/>
<name>A2EDW6_TRIV3</name>
<dbReference type="PROSITE" id="PS50190">
    <property type="entry name" value="SEC7"/>
    <property type="match status" value="1"/>
</dbReference>
<sequence>MQKNPDLNFFQEMDAEDQLSDAIYQFNKNPKKGIVDLCRYYHIENTPQLVGHLLFGSDNLSAIKVGEYLTASGNEKALDAYFDHFDLGCNVVTALRRSFCEQFHVPPDSEKIDAAIQACSRIYFKQNPHKFQNVEEVYSVMYSVILLNSDINNPKNPRPMTTSQFISNIRTIIKPEQLSDTQLKALYNDVKSNPLTFSSEASGNFLELSAPTFKGNLRKKTDNWKSFWTEHFFVLANSCLYYFQSDLPIYKDHPLGCIQIFGLTVCKGPFPRTIILESNSGIRFNKFKKHGPVQILGVKKLFLEAPSDRMFQRWLYRLQTSANGEQPTNPPHKTDVPSDVFEGIENARQFAKLSSTGAINQIASELSSTDDTKVNPPVQAPSNNVRITSFGAQPREDAPTNRRKRAATLMEKTTIETEEMMNISNLPKPSEIENVIDPDDDFSYIKHDTFRRKSHNLDFITKQLKAQNLERLQKRMEKRAKELEEYEETLRMWQRKRKELKLKMQNMTPEERAQYIAERDARRQVKIQSLIQN</sequence>
<dbReference type="KEGG" id="tva:4767098"/>
<organism evidence="4 5">
    <name type="scientific">Trichomonas vaginalis (strain ATCC PRA-98 / G3)</name>
    <dbReference type="NCBI Taxonomy" id="412133"/>
    <lineage>
        <taxon>Eukaryota</taxon>
        <taxon>Metamonada</taxon>
        <taxon>Parabasalia</taxon>
        <taxon>Trichomonadida</taxon>
        <taxon>Trichomonadidae</taxon>
        <taxon>Trichomonas</taxon>
    </lineage>
</organism>
<dbReference type="VEuPathDB" id="TrichDB:TVAGG3_0948310"/>
<feature type="coiled-coil region" evidence="1">
    <location>
        <begin position="462"/>
        <end position="503"/>
    </location>
</feature>
<dbReference type="PANTHER" id="PTHR10663">
    <property type="entry name" value="GUANYL-NUCLEOTIDE EXCHANGE FACTOR"/>
    <property type="match status" value="1"/>
</dbReference>
<dbReference type="AlphaFoldDB" id="A2EDW6"/>
<evidence type="ECO:0000259" key="3">
    <source>
        <dbReference type="PROSITE" id="PS50190"/>
    </source>
</evidence>
<dbReference type="SMART" id="SM00233">
    <property type="entry name" value="PH"/>
    <property type="match status" value="1"/>
</dbReference>
<dbReference type="InterPro" id="IPR023394">
    <property type="entry name" value="Sec7_C_sf"/>
</dbReference>
<dbReference type="InParanoid" id="A2EDW6"/>
<evidence type="ECO:0000313" key="4">
    <source>
        <dbReference type="EMBL" id="EAY09182.1"/>
    </source>
</evidence>
<dbReference type="eggNOG" id="KOG0930">
    <property type="taxonomic scope" value="Eukaryota"/>
</dbReference>
<feature type="domain" description="PH" evidence="2">
    <location>
        <begin position="210"/>
        <end position="323"/>
    </location>
</feature>
<dbReference type="Gene3D" id="1.10.220.20">
    <property type="match status" value="1"/>
</dbReference>
<dbReference type="GO" id="GO:0032012">
    <property type="term" value="P:regulation of ARF protein signal transduction"/>
    <property type="evidence" value="ECO:0007669"/>
    <property type="project" value="InterPro"/>
</dbReference>
<accession>A2EDW6</accession>
<reference evidence="4" key="1">
    <citation type="submission" date="2006-10" db="EMBL/GenBank/DDBJ databases">
        <authorList>
            <person name="Amadeo P."/>
            <person name="Zhao Q."/>
            <person name="Wortman J."/>
            <person name="Fraser-Liggett C."/>
            <person name="Carlton J."/>
        </authorList>
    </citation>
    <scope>NUCLEOTIDE SEQUENCE</scope>
    <source>
        <strain evidence="4">G3</strain>
    </source>
</reference>
<evidence type="ECO:0000256" key="1">
    <source>
        <dbReference type="SAM" id="Coils"/>
    </source>
</evidence>
<dbReference type="Pfam" id="PF01369">
    <property type="entry name" value="Sec7"/>
    <property type="match status" value="1"/>
</dbReference>
<dbReference type="InterPro" id="IPR035999">
    <property type="entry name" value="Sec7_dom_sf"/>
</dbReference>
<dbReference type="PROSITE" id="PS50003">
    <property type="entry name" value="PH_DOMAIN"/>
    <property type="match status" value="1"/>
</dbReference>
<reference evidence="4" key="2">
    <citation type="journal article" date="2007" name="Science">
        <title>Draft genome sequence of the sexually transmitted pathogen Trichomonas vaginalis.</title>
        <authorList>
            <person name="Carlton J.M."/>
            <person name="Hirt R.P."/>
            <person name="Silva J.C."/>
            <person name="Delcher A.L."/>
            <person name="Schatz M."/>
            <person name="Zhao Q."/>
            <person name="Wortman J.R."/>
            <person name="Bidwell S.L."/>
            <person name="Alsmark U.C.M."/>
            <person name="Besteiro S."/>
            <person name="Sicheritz-Ponten T."/>
            <person name="Noel C.J."/>
            <person name="Dacks J.B."/>
            <person name="Foster P.G."/>
            <person name="Simillion C."/>
            <person name="Van de Peer Y."/>
            <person name="Miranda-Saavedra D."/>
            <person name="Barton G.J."/>
            <person name="Westrop G.D."/>
            <person name="Mueller S."/>
            <person name="Dessi D."/>
            <person name="Fiori P.L."/>
            <person name="Ren Q."/>
            <person name="Paulsen I."/>
            <person name="Zhang H."/>
            <person name="Bastida-Corcuera F.D."/>
            <person name="Simoes-Barbosa A."/>
            <person name="Brown M.T."/>
            <person name="Hayes R.D."/>
            <person name="Mukherjee M."/>
            <person name="Okumura C.Y."/>
            <person name="Schneider R."/>
            <person name="Smith A.J."/>
            <person name="Vanacova S."/>
            <person name="Villalvazo M."/>
            <person name="Haas B.J."/>
            <person name="Pertea M."/>
            <person name="Feldblyum T.V."/>
            <person name="Utterback T.R."/>
            <person name="Shu C.L."/>
            <person name="Osoegawa K."/>
            <person name="de Jong P.J."/>
            <person name="Hrdy I."/>
            <person name="Horvathova L."/>
            <person name="Zubacova Z."/>
            <person name="Dolezal P."/>
            <person name="Malik S.B."/>
            <person name="Logsdon J.M. Jr."/>
            <person name="Henze K."/>
            <person name="Gupta A."/>
            <person name="Wang C.C."/>
            <person name="Dunne R.L."/>
            <person name="Upcroft J.A."/>
            <person name="Upcroft P."/>
            <person name="White O."/>
            <person name="Salzberg S.L."/>
            <person name="Tang P."/>
            <person name="Chiu C.-H."/>
            <person name="Lee Y.-S."/>
            <person name="Embley T.M."/>
            <person name="Coombs G.H."/>
            <person name="Mottram J.C."/>
            <person name="Tachezy J."/>
            <person name="Fraser-Liggett C.M."/>
            <person name="Johnson P.J."/>
        </authorList>
    </citation>
    <scope>NUCLEOTIDE SEQUENCE [LARGE SCALE GENOMIC DNA]</scope>
    <source>
        <strain evidence="4">G3</strain>
    </source>
</reference>
<dbReference type="EMBL" id="DS113363">
    <property type="protein sequence ID" value="EAY09182.1"/>
    <property type="molecule type" value="Genomic_DNA"/>
</dbReference>
<dbReference type="SMR" id="A2EDW6"/>
<dbReference type="VEuPathDB" id="TrichDB:TVAG_363970"/>
<dbReference type="InterPro" id="IPR011993">
    <property type="entry name" value="PH-like_dom_sf"/>
</dbReference>